<dbReference type="KEGG" id="bteq:G4P54_17215"/>
<comment type="similarity">
    <text evidence="2">Belongs to the EamA transporter family.</text>
</comment>
<proteinExistence type="inferred from homology"/>
<evidence type="ECO:0000256" key="5">
    <source>
        <dbReference type="ARBA" id="ARBA00023136"/>
    </source>
</evidence>
<keyword evidence="3 6" id="KW-0812">Transmembrane</keyword>
<organism evidence="8 9">
    <name type="scientific">Bacillus tequilensis</name>
    <dbReference type="NCBI Taxonomy" id="227866"/>
    <lineage>
        <taxon>Bacteria</taxon>
        <taxon>Bacillati</taxon>
        <taxon>Bacillota</taxon>
        <taxon>Bacilli</taxon>
        <taxon>Bacillales</taxon>
        <taxon>Bacillaceae</taxon>
        <taxon>Bacillus</taxon>
    </lineage>
</organism>
<feature type="transmembrane region" description="Helical" evidence="6">
    <location>
        <begin position="191"/>
        <end position="209"/>
    </location>
</feature>
<evidence type="ECO:0000256" key="2">
    <source>
        <dbReference type="ARBA" id="ARBA00007362"/>
    </source>
</evidence>
<evidence type="ECO:0000256" key="1">
    <source>
        <dbReference type="ARBA" id="ARBA00004127"/>
    </source>
</evidence>
<dbReference type="Pfam" id="PF00892">
    <property type="entry name" value="EamA"/>
    <property type="match status" value="2"/>
</dbReference>
<sequence length="315" mass="33927">MATQKQRMYGFFMVIVGAAFWGLSGTAAQHLFETSDVSVEWLVTVRLLLSGLLLLMIISAGKNRRAVWEIWKDQKSAIQLVVFGIAGMLGVQYTFLASIGTGNAAVATLLQYLAPVMIMLFMLVTRKNSFQLADMCALVLALGGTFLLLTNGSINNLTISPLSVIWGLLSAAALAFYTLYSSSLLKNWGSALVIGWGMLIGGIGMSFIHPPWDVDVQGWTMSAGVSIGFIVIFGTLLGFSMYLTSLKYLFPQEASMLGCTEPVAAVASSILWLGVSFGFYQAAGAACILVMIFVLSQKKSTGKPAALKKQTNIQR</sequence>
<feature type="transmembrane region" description="Helical" evidence="6">
    <location>
        <begin position="221"/>
        <end position="242"/>
    </location>
</feature>
<dbReference type="GO" id="GO:0016020">
    <property type="term" value="C:membrane"/>
    <property type="evidence" value="ECO:0007669"/>
    <property type="project" value="UniProtKB-SubCell"/>
</dbReference>
<dbReference type="InterPro" id="IPR050638">
    <property type="entry name" value="AA-Vitamin_Transporters"/>
</dbReference>
<dbReference type="RefSeq" id="WP_167873340.1">
    <property type="nucleotide sequence ID" value="NZ_CP048852.1"/>
</dbReference>
<dbReference type="Proteomes" id="UP000501914">
    <property type="component" value="Chromosome"/>
</dbReference>
<feature type="transmembrane region" description="Helical" evidence="6">
    <location>
        <begin position="279"/>
        <end position="296"/>
    </location>
</feature>
<feature type="transmembrane region" description="Helical" evidence="6">
    <location>
        <begin position="136"/>
        <end position="154"/>
    </location>
</feature>
<evidence type="ECO:0000313" key="8">
    <source>
        <dbReference type="EMBL" id="QIW81397.1"/>
    </source>
</evidence>
<evidence type="ECO:0000313" key="9">
    <source>
        <dbReference type="Proteomes" id="UP000501914"/>
    </source>
</evidence>
<feature type="transmembrane region" description="Helical" evidence="6">
    <location>
        <begin position="38"/>
        <end position="59"/>
    </location>
</feature>
<evidence type="ECO:0000259" key="7">
    <source>
        <dbReference type="Pfam" id="PF00892"/>
    </source>
</evidence>
<dbReference type="PANTHER" id="PTHR32322:SF2">
    <property type="entry name" value="EAMA DOMAIN-CONTAINING PROTEIN"/>
    <property type="match status" value="1"/>
</dbReference>
<dbReference type="InterPro" id="IPR000620">
    <property type="entry name" value="EamA_dom"/>
</dbReference>
<feature type="domain" description="EamA" evidence="7">
    <location>
        <begin position="163"/>
        <end position="296"/>
    </location>
</feature>
<accession>A0A6H0WPH5</accession>
<dbReference type="SUPFAM" id="SSF103481">
    <property type="entry name" value="Multidrug resistance efflux transporter EmrE"/>
    <property type="match status" value="1"/>
</dbReference>
<reference evidence="8 9" key="1">
    <citation type="submission" date="2020-02" db="EMBL/GenBank/DDBJ databases">
        <title>Genome sequencing, annotation and comparative genomic analysis of Bacillus tequilensis EA-CB0015, an effective biological control agent against Pseudocercospora fijiensis in banana plants.</title>
        <authorList>
            <person name="Cuellar-Gaviria T.Z."/>
            <person name="Ju K.-S."/>
            <person name="Villegas-Escobar V."/>
        </authorList>
    </citation>
    <scope>NUCLEOTIDE SEQUENCE [LARGE SCALE GENOMIC DNA]</scope>
    <source>
        <strain evidence="8 9">EA-CB0015</strain>
    </source>
</reference>
<protein>
    <submittedName>
        <fullName evidence="8">EamA family transporter</fullName>
    </submittedName>
</protein>
<evidence type="ECO:0000256" key="3">
    <source>
        <dbReference type="ARBA" id="ARBA00022692"/>
    </source>
</evidence>
<feature type="domain" description="EamA" evidence="7">
    <location>
        <begin position="9"/>
        <end position="149"/>
    </location>
</feature>
<name>A0A6H0WPH5_9BACI</name>
<feature type="transmembrane region" description="Helical" evidence="6">
    <location>
        <begin position="254"/>
        <end position="273"/>
    </location>
</feature>
<dbReference type="EMBL" id="CP048852">
    <property type="protein sequence ID" value="QIW81397.1"/>
    <property type="molecule type" value="Genomic_DNA"/>
</dbReference>
<comment type="subcellular location">
    <subcellularLocation>
        <location evidence="1">Endomembrane system</location>
        <topology evidence="1">Multi-pass membrane protein</topology>
    </subcellularLocation>
</comment>
<dbReference type="PANTHER" id="PTHR32322">
    <property type="entry name" value="INNER MEMBRANE TRANSPORTER"/>
    <property type="match status" value="1"/>
</dbReference>
<evidence type="ECO:0000256" key="6">
    <source>
        <dbReference type="SAM" id="Phobius"/>
    </source>
</evidence>
<keyword evidence="5 6" id="KW-0472">Membrane</keyword>
<evidence type="ECO:0000256" key="4">
    <source>
        <dbReference type="ARBA" id="ARBA00022989"/>
    </source>
</evidence>
<keyword evidence="9" id="KW-1185">Reference proteome</keyword>
<feature type="transmembrane region" description="Helical" evidence="6">
    <location>
        <begin position="105"/>
        <end position="124"/>
    </location>
</feature>
<gene>
    <name evidence="8" type="ORF">G4P54_17215</name>
</gene>
<feature type="transmembrane region" description="Helical" evidence="6">
    <location>
        <begin position="80"/>
        <end position="99"/>
    </location>
</feature>
<dbReference type="AlphaFoldDB" id="A0A6H0WPH5"/>
<keyword evidence="4 6" id="KW-1133">Transmembrane helix</keyword>
<dbReference type="InterPro" id="IPR037185">
    <property type="entry name" value="EmrE-like"/>
</dbReference>
<feature type="transmembrane region" description="Helical" evidence="6">
    <location>
        <begin position="160"/>
        <end position="179"/>
    </location>
</feature>